<reference evidence="9 11" key="3">
    <citation type="submission" date="2016-10" db="EMBL/GenBank/DDBJ databases">
        <authorList>
            <person name="Varghese N."/>
            <person name="Submissions S."/>
        </authorList>
    </citation>
    <scope>NUCLEOTIDE SEQUENCE [LARGE SCALE GENOMIC DNA]</scope>
    <source>
        <strain evidence="9 11">CGMCC 1.6501</strain>
    </source>
</reference>
<keyword evidence="1 6" id="KW-0723">Serine/threonine-protein kinase</keyword>
<reference evidence="8 10" key="1">
    <citation type="journal article" date="2015" name="Int. J. Syst. Evol. Microbiol.">
        <title>Complete genome sequence of Salinicoccus halodurans H3B36, isolated from the Qaidam Basin in China.</title>
        <authorList>
            <person name="Jiang K."/>
            <person name="Xue Y."/>
            <person name="Ma Y."/>
        </authorList>
    </citation>
    <scope>NUCLEOTIDE SEQUENCE [LARGE SCALE GENOMIC DNA]</scope>
    <source>
        <strain evidence="8 10">H3B36</strain>
    </source>
</reference>
<comment type="similarity">
    <text evidence="6">Belongs to the anti-sigma-factor family.</text>
</comment>
<dbReference type="InterPro" id="IPR010193">
    <property type="entry name" value="RsbW"/>
</dbReference>
<keyword evidence="10" id="KW-1185">Reference proteome</keyword>
<evidence type="ECO:0000256" key="1">
    <source>
        <dbReference type="ARBA" id="ARBA00022527"/>
    </source>
</evidence>
<dbReference type="InterPro" id="IPR036890">
    <property type="entry name" value="HATPase_C_sf"/>
</dbReference>
<comment type="function">
    <text evidence="6">Negative regulator of sigma-B activity. Phosphorylates and inactivates its specific antagonist protein, RsbV. Upon phosphorylation of RsbV, RsbW is released and binds to sigma-B, thereby blocking its ability to form an RNA polymerase holoenzyme (E-sigma-B).</text>
</comment>
<dbReference type="GO" id="GO:0016989">
    <property type="term" value="F:sigma factor antagonist activity"/>
    <property type="evidence" value="ECO:0007669"/>
    <property type="project" value="InterPro"/>
</dbReference>
<keyword evidence="2 6" id="KW-0808">Transferase</keyword>
<comment type="catalytic activity">
    <reaction evidence="6">
        <text>L-seryl-[protein] + ATP = O-phospho-L-seryl-[protein] + ADP + H(+)</text>
        <dbReference type="Rhea" id="RHEA:17989"/>
        <dbReference type="Rhea" id="RHEA-COMP:9863"/>
        <dbReference type="Rhea" id="RHEA-COMP:11604"/>
        <dbReference type="ChEBI" id="CHEBI:15378"/>
        <dbReference type="ChEBI" id="CHEBI:29999"/>
        <dbReference type="ChEBI" id="CHEBI:30616"/>
        <dbReference type="ChEBI" id="CHEBI:83421"/>
        <dbReference type="ChEBI" id="CHEBI:456216"/>
        <dbReference type="EC" id="2.7.11.1"/>
    </reaction>
</comment>
<dbReference type="InterPro" id="IPR050267">
    <property type="entry name" value="Anti-sigma-factor_SerPK"/>
</dbReference>
<dbReference type="NCBIfam" id="TIGR01924">
    <property type="entry name" value="rsbW_low_gc"/>
    <property type="match status" value="1"/>
</dbReference>
<evidence type="ECO:0000256" key="2">
    <source>
        <dbReference type="ARBA" id="ARBA00022679"/>
    </source>
</evidence>
<feature type="domain" description="Histidine kinase/HSP90-like ATPase" evidence="7">
    <location>
        <begin position="12"/>
        <end position="141"/>
    </location>
</feature>
<name>A0A0F7HMR6_9STAP</name>
<dbReference type="GO" id="GO:0004674">
    <property type="term" value="F:protein serine/threonine kinase activity"/>
    <property type="evidence" value="ECO:0007669"/>
    <property type="project" value="UniProtKB-KW"/>
</dbReference>
<dbReference type="EC" id="2.7.11.1" evidence="6"/>
<dbReference type="Pfam" id="PF13581">
    <property type="entry name" value="HATPase_c_2"/>
    <property type="match status" value="1"/>
</dbReference>
<evidence type="ECO:0000256" key="4">
    <source>
        <dbReference type="ARBA" id="ARBA00022777"/>
    </source>
</evidence>
<evidence type="ECO:0000313" key="11">
    <source>
        <dbReference type="Proteomes" id="UP000183090"/>
    </source>
</evidence>
<accession>A0A0F7HMR6</accession>
<dbReference type="InterPro" id="IPR003594">
    <property type="entry name" value="HATPase_dom"/>
</dbReference>
<dbReference type="SUPFAM" id="SSF55874">
    <property type="entry name" value="ATPase domain of HSP90 chaperone/DNA topoisomerase II/histidine kinase"/>
    <property type="match status" value="1"/>
</dbReference>
<dbReference type="HAMAP" id="MF_00638">
    <property type="entry name" value="Anti_sigma_B"/>
    <property type="match status" value="1"/>
</dbReference>
<dbReference type="EMBL" id="FOTB01000002">
    <property type="protein sequence ID" value="SFK70719.1"/>
    <property type="molecule type" value="Genomic_DNA"/>
</dbReference>
<dbReference type="PANTHER" id="PTHR35526">
    <property type="entry name" value="ANTI-SIGMA-F FACTOR RSBW-RELATED"/>
    <property type="match status" value="1"/>
</dbReference>
<evidence type="ECO:0000256" key="5">
    <source>
        <dbReference type="ARBA" id="ARBA00022840"/>
    </source>
</evidence>
<proteinExistence type="inferred from homology"/>
<dbReference type="CDD" id="cd16936">
    <property type="entry name" value="HATPase_RsbW-like"/>
    <property type="match status" value="1"/>
</dbReference>
<dbReference type="Proteomes" id="UP000034029">
    <property type="component" value="Chromosome"/>
</dbReference>
<dbReference type="OrthoDB" id="9798941at2"/>
<dbReference type="PANTHER" id="PTHR35526:SF9">
    <property type="entry name" value="SERINE-PROTEIN KINASE RSBW"/>
    <property type="match status" value="1"/>
</dbReference>
<dbReference type="EMBL" id="CP011366">
    <property type="protein sequence ID" value="AKG74762.1"/>
    <property type="molecule type" value="Genomic_DNA"/>
</dbReference>
<dbReference type="Gene3D" id="3.30.565.10">
    <property type="entry name" value="Histidine kinase-like ATPase, C-terminal domain"/>
    <property type="match status" value="1"/>
</dbReference>
<keyword evidence="5 6" id="KW-0067">ATP-binding</keyword>
<evidence type="ECO:0000313" key="8">
    <source>
        <dbReference type="EMBL" id="AKG74762.1"/>
    </source>
</evidence>
<comment type="catalytic activity">
    <reaction evidence="6">
        <text>L-threonyl-[protein] + ATP = O-phospho-L-threonyl-[protein] + ADP + H(+)</text>
        <dbReference type="Rhea" id="RHEA:46608"/>
        <dbReference type="Rhea" id="RHEA-COMP:11060"/>
        <dbReference type="Rhea" id="RHEA-COMP:11605"/>
        <dbReference type="ChEBI" id="CHEBI:15378"/>
        <dbReference type="ChEBI" id="CHEBI:30013"/>
        <dbReference type="ChEBI" id="CHEBI:30616"/>
        <dbReference type="ChEBI" id="CHEBI:61977"/>
        <dbReference type="ChEBI" id="CHEBI:456216"/>
        <dbReference type="EC" id="2.7.11.1"/>
    </reaction>
</comment>
<reference evidence="10" key="2">
    <citation type="submission" date="2015-04" db="EMBL/GenBank/DDBJ databases">
        <title>Complete genome sequence of Salinicoccus halodurans strain H3B36, isolated from the Qaidam basin of China.</title>
        <authorList>
            <person name="Ma Y."/>
            <person name="Jiang K."/>
            <person name="Xue Y."/>
        </authorList>
    </citation>
    <scope>NUCLEOTIDE SEQUENCE [LARGE SCALE GENOMIC DNA]</scope>
    <source>
        <strain evidence="10">H3B36</strain>
    </source>
</reference>
<keyword evidence="3 6" id="KW-0547">Nucleotide-binding</keyword>
<evidence type="ECO:0000313" key="9">
    <source>
        <dbReference type="EMBL" id="SFK70719.1"/>
    </source>
</evidence>
<evidence type="ECO:0000313" key="10">
    <source>
        <dbReference type="Proteomes" id="UP000034029"/>
    </source>
</evidence>
<dbReference type="KEGG" id="shv:AAT16_11530"/>
<dbReference type="Proteomes" id="UP000183090">
    <property type="component" value="Unassembled WGS sequence"/>
</dbReference>
<dbReference type="GO" id="GO:0005524">
    <property type="term" value="F:ATP binding"/>
    <property type="evidence" value="ECO:0007669"/>
    <property type="project" value="UniProtKB-KW"/>
</dbReference>
<evidence type="ECO:0000256" key="6">
    <source>
        <dbReference type="HAMAP-Rule" id="MF_00638"/>
    </source>
</evidence>
<evidence type="ECO:0000259" key="7">
    <source>
        <dbReference type="Pfam" id="PF13581"/>
    </source>
</evidence>
<organism evidence="9 11">
    <name type="scientific">Salinicoccus halodurans</name>
    <dbReference type="NCBI Taxonomy" id="407035"/>
    <lineage>
        <taxon>Bacteria</taxon>
        <taxon>Bacillati</taxon>
        <taxon>Bacillota</taxon>
        <taxon>Bacilli</taxon>
        <taxon>Bacillales</taxon>
        <taxon>Staphylococcaceae</taxon>
        <taxon>Salinicoccus</taxon>
    </lineage>
</organism>
<sequence length="158" mass="17569">MALQYDYIEMKFPSSAEYVGLIRLTLSGVLSRAGATYDQIEDSKIAVSEAVTNAVKHAYGEDQTGEVLVGFAIYDDKVEIIVADHGQSFNYEDVKKELGPYTEDDNVNFLREGGLGLFLIETLMDEVYLKKDPGVTISMTKFINESQVHSNGETIVNR</sequence>
<evidence type="ECO:0000256" key="3">
    <source>
        <dbReference type="ARBA" id="ARBA00022741"/>
    </source>
</evidence>
<dbReference type="NCBIfam" id="NF003144">
    <property type="entry name" value="PRK04069.1"/>
    <property type="match status" value="1"/>
</dbReference>
<dbReference type="RefSeq" id="WP_046790941.1">
    <property type="nucleotide sequence ID" value="NZ_CP011366.1"/>
</dbReference>
<protein>
    <recommendedName>
        <fullName evidence="6">Serine-protein kinase RsbW</fullName>
        <ecNumber evidence="6">2.7.11.1</ecNumber>
    </recommendedName>
    <alternativeName>
        <fullName evidence="6">Anti-sigma-B factor</fullName>
    </alternativeName>
    <alternativeName>
        <fullName evidence="6">Sigma-B negative effector RsbW</fullName>
    </alternativeName>
</protein>
<gene>
    <name evidence="6" type="primary">rsbW</name>
    <name evidence="8" type="ORF">AAT16_11530</name>
    <name evidence="9" type="ORF">SAMN05216235_1330</name>
</gene>
<keyword evidence="4 6" id="KW-0418">Kinase</keyword>
<dbReference type="AlphaFoldDB" id="A0A0F7HMR6"/>